<dbReference type="InterPro" id="IPR050090">
    <property type="entry name" value="Tyrosine_recombinase_XerCD"/>
</dbReference>
<evidence type="ECO:0000259" key="7">
    <source>
        <dbReference type="PROSITE" id="PS51900"/>
    </source>
</evidence>
<proteinExistence type="predicted"/>
<keyword evidence="2 4" id="KW-0238">DNA-binding</keyword>
<dbReference type="InterPro" id="IPR044068">
    <property type="entry name" value="CB"/>
</dbReference>
<feature type="region of interest" description="Disordered" evidence="5">
    <location>
        <begin position="1"/>
        <end position="22"/>
    </location>
</feature>
<dbReference type="CDD" id="cd00796">
    <property type="entry name" value="INT_Rci_Hp1_C"/>
    <property type="match status" value="1"/>
</dbReference>
<organism evidence="8 9">
    <name type="scientific">Thiohalomonas denitrificans</name>
    <dbReference type="NCBI Taxonomy" id="415747"/>
    <lineage>
        <taxon>Bacteria</taxon>
        <taxon>Pseudomonadati</taxon>
        <taxon>Pseudomonadota</taxon>
        <taxon>Gammaproteobacteria</taxon>
        <taxon>Thiohalomonadales</taxon>
        <taxon>Thiohalomonadaceae</taxon>
        <taxon>Thiohalomonas</taxon>
    </lineage>
</organism>
<evidence type="ECO:0000313" key="8">
    <source>
        <dbReference type="EMBL" id="SCZ53007.1"/>
    </source>
</evidence>
<evidence type="ECO:0000256" key="4">
    <source>
        <dbReference type="PROSITE-ProRule" id="PRU01248"/>
    </source>
</evidence>
<keyword evidence="1" id="KW-0229">DNA integration</keyword>
<protein>
    <submittedName>
        <fullName evidence="8">Site-specific recombinase XerD</fullName>
    </submittedName>
</protein>
<dbReference type="PROSITE" id="PS51900">
    <property type="entry name" value="CB"/>
    <property type="match status" value="1"/>
</dbReference>
<accession>A0A1G5PUB5</accession>
<dbReference type="Gene3D" id="1.10.150.130">
    <property type="match status" value="1"/>
</dbReference>
<dbReference type="InterPro" id="IPR011010">
    <property type="entry name" value="DNA_brk_join_enz"/>
</dbReference>
<dbReference type="Gene3D" id="1.10.443.10">
    <property type="entry name" value="Intergrase catalytic core"/>
    <property type="match status" value="1"/>
</dbReference>
<dbReference type="PROSITE" id="PS51898">
    <property type="entry name" value="TYR_RECOMBINASE"/>
    <property type="match status" value="1"/>
</dbReference>
<evidence type="ECO:0000256" key="1">
    <source>
        <dbReference type="ARBA" id="ARBA00022908"/>
    </source>
</evidence>
<sequence length="325" mass="37413">MIRKQSNGKWLADVRPNGRDGKRYRKQFKTKGEAERWSAWITTGKTRDKEWEPKKKDRRKLGQLIDLWWDSHGHHLKDGERRRQVLRNLDQNLGTPIASDFTSTDFSAYRTQRLETGTSPATLNREHAYLRAIFNELARLDLWHEPNPLAKLRQFKVDETELTYLTDDQIITLLIALDTGEYADAGLIARICLATGARWSEAETLRAEQVHPNRIDYGRTKSGKNRSVPISDCLYRTLADIGPGRLFADSYNGFRRAINDLEWELPRGQLTHVLRHTFASAFMQRGGNILTLQRLLGHASLTMTMRYAHLSPDHLTQALDLNPLA</sequence>
<dbReference type="STRING" id="415747.SAMN03097708_00849"/>
<dbReference type="InterPro" id="IPR013762">
    <property type="entry name" value="Integrase-like_cat_sf"/>
</dbReference>
<feature type="domain" description="Core-binding (CB)" evidence="7">
    <location>
        <begin position="59"/>
        <end position="138"/>
    </location>
</feature>
<dbReference type="PANTHER" id="PTHR30349:SF93">
    <property type="entry name" value="FELS-2 PROPHAGE PROTEIN"/>
    <property type="match status" value="1"/>
</dbReference>
<evidence type="ECO:0000259" key="6">
    <source>
        <dbReference type="PROSITE" id="PS51898"/>
    </source>
</evidence>
<dbReference type="Proteomes" id="UP000199648">
    <property type="component" value="Unassembled WGS sequence"/>
</dbReference>
<dbReference type="Pfam" id="PF24624">
    <property type="entry name" value="Int_N"/>
    <property type="match status" value="1"/>
</dbReference>
<dbReference type="EMBL" id="FMWD01000002">
    <property type="protein sequence ID" value="SCZ53007.1"/>
    <property type="molecule type" value="Genomic_DNA"/>
</dbReference>
<gene>
    <name evidence="8" type="ORF">SAMN03097708_00849</name>
</gene>
<dbReference type="AlphaFoldDB" id="A0A1G5PUB5"/>
<dbReference type="Pfam" id="PF00589">
    <property type="entry name" value="Phage_integrase"/>
    <property type="match status" value="1"/>
</dbReference>
<dbReference type="InterPro" id="IPR002104">
    <property type="entry name" value="Integrase_catalytic"/>
</dbReference>
<evidence type="ECO:0000256" key="2">
    <source>
        <dbReference type="ARBA" id="ARBA00023125"/>
    </source>
</evidence>
<dbReference type="InterPro" id="IPR010998">
    <property type="entry name" value="Integrase_recombinase_N"/>
</dbReference>
<dbReference type="GO" id="GO:0006310">
    <property type="term" value="P:DNA recombination"/>
    <property type="evidence" value="ECO:0007669"/>
    <property type="project" value="UniProtKB-KW"/>
</dbReference>
<keyword evidence="9" id="KW-1185">Reference proteome</keyword>
<evidence type="ECO:0000256" key="3">
    <source>
        <dbReference type="ARBA" id="ARBA00023172"/>
    </source>
</evidence>
<dbReference type="InterPro" id="IPR057084">
    <property type="entry name" value="Int_N"/>
</dbReference>
<dbReference type="GO" id="GO:0003677">
    <property type="term" value="F:DNA binding"/>
    <property type="evidence" value="ECO:0007669"/>
    <property type="project" value="UniProtKB-UniRule"/>
</dbReference>
<reference evidence="8 9" key="1">
    <citation type="submission" date="2016-10" db="EMBL/GenBank/DDBJ databases">
        <authorList>
            <person name="de Groot N.N."/>
        </authorList>
    </citation>
    <scope>NUCLEOTIDE SEQUENCE [LARGE SCALE GENOMIC DNA]</scope>
    <source>
        <strain evidence="8 9">HLD2</strain>
    </source>
</reference>
<keyword evidence="3" id="KW-0233">DNA recombination</keyword>
<feature type="domain" description="Tyr recombinase" evidence="6">
    <location>
        <begin position="160"/>
        <end position="320"/>
    </location>
</feature>
<evidence type="ECO:0000256" key="5">
    <source>
        <dbReference type="SAM" id="MobiDB-lite"/>
    </source>
</evidence>
<dbReference type="SUPFAM" id="SSF56349">
    <property type="entry name" value="DNA breaking-rejoining enzymes"/>
    <property type="match status" value="1"/>
</dbReference>
<evidence type="ECO:0000313" key="9">
    <source>
        <dbReference type="Proteomes" id="UP000199648"/>
    </source>
</evidence>
<dbReference type="GO" id="GO:0015074">
    <property type="term" value="P:DNA integration"/>
    <property type="evidence" value="ECO:0007669"/>
    <property type="project" value="UniProtKB-KW"/>
</dbReference>
<dbReference type="PANTHER" id="PTHR30349">
    <property type="entry name" value="PHAGE INTEGRASE-RELATED"/>
    <property type="match status" value="1"/>
</dbReference>
<name>A0A1G5PUB5_9GAMM</name>